<sequence length="344" mass="36748">MRASRTVPGPGVADCGDAASLPGASRAVLRLLLSLAIVLGAAPLAAADPPRTTENAAIAMPALAYPPSPPRFGATDAMSGAAEAKDDDEPPVRRICRLIAENADAVGMPPSFFARLIWKESRFDAEARSPVGAQGIAQFMPYTAAERGLSDPYDSAEAIRHSALYLADLRSELGNWGLAAAAYNGGINRVKRWIAIGGRLPSETEDYVAAITFRPAVWFQEDGREIEPRPLEEDKEFGQSCERLPIIESRSVFASLDTGAPMKPWGVQIAGNPSQSVAMAMFRRVQSQVPKLLGGKAPLVLRERAPGLGRIWAVRIGADSRAEANQFCIKLKGAGASCIVMKNR</sequence>
<dbReference type="Proteomes" id="UP000469011">
    <property type="component" value="Unassembled WGS sequence"/>
</dbReference>
<organism evidence="5 6">
    <name type="scientific">Jiella pacifica</name>
    <dbReference type="NCBI Taxonomy" id="2696469"/>
    <lineage>
        <taxon>Bacteria</taxon>
        <taxon>Pseudomonadati</taxon>
        <taxon>Pseudomonadota</taxon>
        <taxon>Alphaproteobacteria</taxon>
        <taxon>Hyphomicrobiales</taxon>
        <taxon>Aurantimonadaceae</taxon>
        <taxon>Jiella</taxon>
    </lineage>
</organism>
<evidence type="ECO:0000313" key="5">
    <source>
        <dbReference type="EMBL" id="NDW05607.1"/>
    </source>
</evidence>
<accession>A0A6N9T2M6</accession>
<dbReference type="GO" id="GO:0042834">
    <property type="term" value="F:peptidoglycan binding"/>
    <property type="evidence" value="ECO:0007669"/>
    <property type="project" value="InterPro"/>
</dbReference>
<evidence type="ECO:0000256" key="2">
    <source>
        <dbReference type="ARBA" id="ARBA00009387"/>
    </source>
</evidence>
<comment type="caution">
    <text evidence="5">The sequence shown here is derived from an EMBL/GenBank/DDBJ whole genome shotgun (WGS) entry which is preliminary data.</text>
</comment>
<feature type="domain" description="Transglycosylase SLT" evidence="3">
    <location>
        <begin position="98"/>
        <end position="196"/>
    </location>
</feature>
<dbReference type="AlphaFoldDB" id="A0A6N9T2M6"/>
<dbReference type="CDD" id="cd00254">
    <property type="entry name" value="LT-like"/>
    <property type="match status" value="1"/>
</dbReference>
<dbReference type="EMBL" id="JAAAMG010000011">
    <property type="protein sequence ID" value="NDW05607.1"/>
    <property type="molecule type" value="Genomic_DNA"/>
</dbReference>
<dbReference type="PANTHER" id="PTHR37423:SF2">
    <property type="entry name" value="MEMBRANE-BOUND LYTIC MUREIN TRANSGLYCOSYLASE C"/>
    <property type="match status" value="1"/>
</dbReference>
<dbReference type="Pfam" id="PF01464">
    <property type="entry name" value="SLT"/>
    <property type="match status" value="1"/>
</dbReference>
<feature type="domain" description="SPOR" evidence="4">
    <location>
        <begin position="263"/>
        <end position="341"/>
    </location>
</feature>
<gene>
    <name evidence="5" type="ORF">GTK09_14365</name>
</gene>
<dbReference type="Pfam" id="PF05036">
    <property type="entry name" value="SPOR"/>
    <property type="match status" value="1"/>
</dbReference>
<proteinExistence type="inferred from homology"/>
<dbReference type="InterPro" id="IPR007730">
    <property type="entry name" value="SPOR-like_dom"/>
</dbReference>
<name>A0A6N9T2M6_9HYPH</name>
<dbReference type="InterPro" id="IPR023346">
    <property type="entry name" value="Lysozyme-like_dom_sf"/>
</dbReference>
<comment type="similarity">
    <text evidence="2">Belongs to the virb1 family.</text>
</comment>
<evidence type="ECO:0000259" key="4">
    <source>
        <dbReference type="Pfam" id="PF05036"/>
    </source>
</evidence>
<evidence type="ECO:0000256" key="1">
    <source>
        <dbReference type="ARBA" id="ARBA00007734"/>
    </source>
</evidence>
<evidence type="ECO:0000313" key="6">
    <source>
        <dbReference type="Proteomes" id="UP000469011"/>
    </source>
</evidence>
<dbReference type="SUPFAM" id="SSF53955">
    <property type="entry name" value="Lysozyme-like"/>
    <property type="match status" value="1"/>
</dbReference>
<evidence type="ECO:0000259" key="3">
    <source>
        <dbReference type="Pfam" id="PF01464"/>
    </source>
</evidence>
<protein>
    <submittedName>
        <fullName evidence="5">Transglycosylase SLT domain-containing protein</fullName>
    </submittedName>
</protein>
<dbReference type="PANTHER" id="PTHR37423">
    <property type="entry name" value="SOLUBLE LYTIC MUREIN TRANSGLYCOSYLASE-RELATED"/>
    <property type="match status" value="1"/>
</dbReference>
<dbReference type="Gene3D" id="1.10.530.10">
    <property type="match status" value="1"/>
</dbReference>
<keyword evidence="6" id="KW-1185">Reference proteome</keyword>
<comment type="similarity">
    <text evidence="1">Belongs to the transglycosylase Slt family.</text>
</comment>
<reference evidence="5 6" key="1">
    <citation type="submission" date="2020-01" db="EMBL/GenBank/DDBJ databases">
        <title>Jiella pacifica sp. nov.</title>
        <authorList>
            <person name="Xue Z."/>
            <person name="Zhu S."/>
            <person name="Chen J."/>
            <person name="Yang J."/>
        </authorList>
    </citation>
    <scope>NUCLEOTIDE SEQUENCE [LARGE SCALE GENOMIC DNA]</scope>
    <source>
        <strain evidence="5 6">40Bstr34</strain>
    </source>
</reference>
<dbReference type="InterPro" id="IPR008258">
    <property type="entry name" value="Transglycosylase_SLT_dom_1"/>
</dbReference>